<feature type="region of interest" description="Disordered" evidence="1">
    <location>
        <begin position="91"/>
        <end position="115"/>
    </location>
</feature>
<sequence>MGGRSRSHRSRPLAAHPPQPPTSPCSAASPSHQPPISPRSAVLPSRQPPTSSRDLAPPSRLLPGSPLLPRRTGLLLLALICRGEPEVALASPRRPRALRSARRDPAGHRRLLPSSSSECPPLLSFACAVRRAGGIGLEGAGRRGGARSSACWLRLSSN</sequence>
<keyword evidence="3" id="KW-1185">Reference proteome</keyword>
<reference evidence="2" key="2">
    <citation type="submission" date="2018-05" db="EMBL/GenBank/DDBJ databases">
        <title>OpunRS2 (Oryza punctata Reference Sequence Version 2).</title>
        <authorList>
            <person name="Zhang J."/>
            <person name="Kudrna D."/>
            <person name="Lee S."/>
            <person name="Talag J."/>
            <person name="Welchert J."/>
            <person name="Wing R.A."/>
        </authorList>
    </citation>
    <scope>NUCLEOTIDE SEQUENCE [LARGE SCALE GENOMIC DNA]</scope>
</reference>
<dbReference type="Gramene" id="OPUNC09G05000.1">
    <property type="protein sequence ID" value="OPUNC09G05000.1"/>
    <property type="gene ID" value="OPUNC09G05000"/>
</dbReference>
<feature type="compositionally biased region" description="Low complexity" evidence="1">
    <location>
        <begin position="55"/>
        <end position="68"/>
    </location>
</feature>
<accession>A0A0E0LZU8</accession>
<proteinExistence type="predicted"/>
<dbReference type="EnsemblPlants" id="OPUNC09G05000.2">
    <property type="protein sequence ID" value="OPUNC09G05000.2"/>
    <property type="gene ID" value="OPUNC09G05000"/>
</dbReference>
<dbReference type="AlphaFoldDB" id="A0A0E0LZU8"/>
<evidence type="ECO:0000256" key="1">
    <source>
        <dbReference type="SAM" id="MobiDB-lite"/>
    </source>
</evidence>
<feature type="compositionally biased region" description="Basic residues" evidence="1">
    <location>
        <begin position="1"/>
        <end position="11"/>
    </location>
</feature>
<name>A0A0E0LZU8_ORYPU</name>
<protein>
    <submittedName>
        <fullName evidence="2">Uncharacterized protein</fullName>
    </submittedName>
</protein>
<dbReference type="Proteomes" id="UP000026962">
    <property type="component" value="Chromosome 9"/>
</dbReference>
<dbReference type="HOGENOM" id="CLU_1672141_0_0_1"/>
<dbReference type="Gramene" id="OPUNC09G05000.2">
    <property type="protein sequence ID" value="OPUNC09G05000.2"/>
    <property type="gene ID" value="OPUNC09G05000"/>
</dbReference>
<feature type="region of interest" description="Disordered" evidence="1">
    <location>
        <begin position="1"/>
        <end position="68"/>
    </location>
</feature>
<dbReference type="EnsemblPlants" id="OPUNC09G05000.1">
    <property type="protein sequence ID" value="OPUNC09G05000.1"/>
    <property type="gene ID" value="OPUNC09G05000"/>
</dbReference>
<evidence type="ECO:0000313" key="3">
    <source>
        <dbReference type="Proteomes" id="UP000026962"/>
    </source>
</evidence>
<reference evidence="2" key="1">
    <citation type="submission" date="2015-04" db="UniProtKB">
        <authorList>
            <consortium name="EnsemblPlants"/>
        </authorList>
    </citation>
    <scope>IDENTIFICATION</scope>
</reference>
<evidence type="ECO:0000313" key="2">
    <source>
        <dbReference type="EnsemblPlants" id="OPUNC09G05000.1"/>
    </source>
</evidence>
<organism evidence="2">
    <name type="scientific">Oryza punctata</name>
    <name type="common">Red rice</name>
    <dbReference type="NCBI Taxonomy" id="4537"/>
    <lineage>
        <taxon>Eukaryota</taxon>
        <taxon>Viridiplantae</taxon>
        <taxon>Streptophyta</taxon>
        <taxon>Embryophyta</taxon>
        <taxon>Tracheophyta</taxon>
        <taxon>Spermatophyta</taxon>
        <taxon>Magnoliopsida</taxon>
        <taxon>Liliopsida</taxon>
        <taxon>Poales</taxon>
        <taxon>Poaceae</taxon>
        <taxon>BOP clade</taxon>
        <taxon>Oryzoideae</taxon>
        <taxon>Oryzeae</taxon>
        <taxon>Oryzinae</taxon>
        <taxon>Oryza</taxon>
    </lineage>
</organism>